<reference evidence="2" key="3">
    <citation type="submission" date="2025-09" db="UniProtKB">
        <authorList>
            <consortium name="Ensembl"/>
        </authorList>
    </citation>
    <scope>IDENTIFICATION</scope>
</reference>
<reference evidence="2" key="1">
    <citation type="submission" date="2018-05" db="EMBL/GenBank/DDBJ databases">
        <authorList>
            <person name="Datahose"/>
        </authorList>
    </citation>
    <scope>NUCLEOTIDE SEQUENCE</scope>
</reference>
<evidence type="ECO:0000313" key="3">
    <source>
        <dbReference type="Proteomes" id="UP000265100"/>
    </source>
</evidence>
<dbReference type="AlphaFoldDB" id="A0A3P8QWG8"/>
<accession>A0A3P8QWG8</accession>
<feature type="region of interest" description="Disordered" evidence="1">
    <location>
        <begin position="19"/>
        <end position="39"/>
    </location>
</feature>
<gene>
    <name evidence="2" type="primary">FBXW8</name>
</gene>
<evidence type="ECO:0000313" key="2">
    <source>
        <dbReference type="Ensembl" id="ENSACLP00000033888.2"/>
    </source>
</evidence>
<dbReference type="Ensembl" id="ENSACLT00000034695.2">
    <property type="protein sequence ID" value="ENSACLP00000033888.2"/>
    <property type="gene ID" value="ENSACLG00000022956.2"/>
</dbReference>
<dbReference type="FunFam" id="2.130.10.10:FF:000308">
    <property type="entry name" value="F-box and WD repeat domain containing 8"/>
    <property type="match status" value="1"/>
</dbReference>
<dbReference type="SUPFAM" id="SSF50978">
    <property type="entry name" value="WD40 repeat-like"/>
    <property type="match status" value="1"/>
</dbReference>
<dbReference type="OMA" id="LVFQECR"/>
<dbReference type="STRING" id="8154.ENSACLP00000033888"/>
<dbReference type="InterPro" id="IPR036322">
    <property type="entry name" value="WD40_repeat_dom_sf"/>
</dbReference>
<dbReference type="GeneTree" id="ENSGT00390000017221"/>
<evidence type="ECO:0008006" key="4">
    <source>
        <dbReference type="Google" id="ProtNLM"/>
    </source>
</evidence>
<keyword evidence="3" id="KW-1185">Reference proteome</keyword>
<dbReference type="Bgee" id="ENSACLG00000022956">
    <property type="expression patterns" value="Expressed in testis and 7 other cell types or tissues"/>
</dbReference>
<dbReference type="PANTHER" id="PTHR19855:SF16">
    <property type="entry name" value="F-BOX AND WD REPEAT DOMAIN CONTAINING 8"/>
    <property type="match status" value="1"/>
</dbReference>
<dbReference type="InterPro" id="IPR001680">
    <property type="entry name" value="WD40_rpt"/>
</dbReference>
<organism evidence="2 3">
    <name type="scientific">Astatotilapia calliptera</name>
    <name type="common">Eastern happy</name>
    <name type="synonym">Chromis callipterus</name>
    <dbReference type="NCBI Taxonomy" id="8154"/>
    <lineage>
        <taxon>Eukaryota</taxon>
        <taxon>Metazoa</taxon>
        <taxon>Chordata</taxon>
        <taxon>Craniata</taxon>
        <taxon>Vertebrata</taxon>
        <taxon>Euteleostomi</taxon>
        <taxon>Actinopterygii</taxon>
        <taxon>Neopterygii</taxon>
        <taxon>Teleostei</taxon>
        <taxon>Neoteleostei</taxon>
        <taxon>Acanthomorphata</taxon>
        <taxon>Ovalentaria</taxon>
        <taxon>Cichlomorphae</taxon>
        <taxon>Cichliformes</taxon>
        <taxon>Cichlidae</taxon>
        <taxon>African cichlids</taxon>
        <taxon>Pseudocrenilabrinae</taxon>
        <taxon>Haplochromini</taxon>
        <taxon>Astatotilapia</taxon>
    </lineage>
</organism>
<dbReference type="Proteomes" id="UP000265100">
    <property type="component" value="Chromosome 12"/>
</dbReference>
<protein>
    <recommendedName>
        <fullName evidence="4">F-box domain-containing protein</fullName>
    </recommendedName>
</protein>
<dbReference type="InterPro" id="IPR015943">
    <property type="entry name" value="WD40/YVTN_repeat-like_dom_sf"/>
</dbReference>
<dbReference type="OrthoDB" id="190105at2759"/>
<sequence length="600" mass="66702">MAENDLAAFRERWKRELSSKKGEQRLVCAPSSSRDIDDQLGQRDLKNLNKAGSYSKPEEGGCTEHVRVGGKPAALAAAAETEDQPQYVSIASSLLDGRTSPLLDRIEEERSRRKRQYHNMTNVCSSSLQQQPQGKVKKEEELVDQLIQDLNEVNDIPFFDIELPYEIALKIFQYLNCAELGRCAQNRVGSISQLQFELGKVLCDVSSYDNFVLAGYMSGDVRLWDTLHWDSTASYLKANSLSANTEPRPHVSHVQVNGTLAAAAYEDGCVDLWSTETGGEPIYHYQTPGRIQVLSLSPDSPVLISATGSDVRLDCAKDCGYWRTVCQTQLPKTVESMTLVPGRDQQCPLAALAAGESMYLLDPREEEPLMLHSVYGHPVTCLDASESHVAFGVKRTGWAMHDGGNKIHIYSLETRKPTVSVGNSPGDFTCINLRDSSPHLLVCGNKDRRVRVFDIRSGSSVASLYAHHLGVTSVQADDWKIVSGGGEGLVCVWEMRMGAKLWEMHNRHPVRHVRFNTSTLVTANIPDDKSPRGACITDDDLTAHRRHRGVICHYDFSEDALSQDHILPICRSDYIESYGYNYNISLAVPYDRLSGSHPSQ</sequence>
<dbReference type="PANTHER" id="PTHR19855">
    <property type="entry name" value="WD40 REPEAT PROTEIN 12, 37"/>
    <property type="match status" value="1"/>
</dbReference>
<dbReference type="SMART" id="SM00320">
    <property type="entry name" value="WD40"/>
    <property type="match status" value="4"/>
</dbReference>
<proteinExistence type="predicted"/>
<reference evidence="2" key="2">
    <citation type="submission" date="2025-08" db="UniProtKB">
        <authorList>
            <consortium name="Ensembl"/>
        </authorList>
    </citation>
    <scope>IDENTIFICATION</scope>
</reference>
<name>A0A3P8QWG8_ASTCA</name>
<evidence type="ECO:0000256" key="1">
    <source>
        <dbReference type="SAM" id="MobiDB-lite"/>
    </source>
</evidence>
<dbReference type="Gene3D" id="2.130.10.10">
    <property type="entry name" value="YVTN repeat-like/Quinoprotein amine dehydrogenase"/>
    <property type="match status" value="2"/>
</dbReference>